<feature type="region of interest" description="Disordered" evidence="1">
    <location>
        <begin position="28"/>
        <end position="52"/>
    </location>
</feature>
<feature type="compositionally biased region" description="Polar residues" evidence="1">
    <location>
        <begin position="34"/>
        <end position="52"/>
    </location>
</feature>
<proteinExistence type="predicted"/>
<protein>
    <submittedName>
        <fullName evidence="2">Toxin A</fullName>
    </submittedName>
</protein>
<dbReference type="Gene3D" id="3.30.160.280">
    <property type="match status" value="11"/>
</dbReference>
<organism evidence="2 3">
    <name type="scientific">Erwinia piriflorinigrans CFBP 5888</name>
    <dbReference type="NCBI Taxonomy" id="1161919"/>
    <lineage>
        <taxon>Bacteria</taxon>
        <taxon>Pseudomonadati</taxon>
        <taxon>Pseudomonadota</taxon>
        <taxon>Gammaproteobacteria</taxon>
        <taxon>Enterobacterales</taxon>
        <taxon>Erwiniaceae</taxon>
        <taxon>Erwinia</taxon>
    </lineage>
</organism>
<dbReference type="Proteomes" id="UP000018217">
    <property type="component" value="Unassembled WGS sequence"/>
</dbReference>
<name>V5Z2Y6_9GAMM</name>
<evidence type="ECO:0000256" key="1">
    <source>
        <dbReference type="SAM" id="MobiDB-lite"/>
    </source>
</evidence>
<accession>V5Z2Y6</accession>
<gene>
    <name evidence="2" type="ORF">EPIR_0009</name>
</gene>
<evidence type="ECO:0000313" key="2">
    <source>
        <dbReference type="EMBL" id="CCG85374.1"/>
    </source>
</evidence>
<keyword evidence="3" id="KW-1185">Reference proteome</keyword>
<sequence length="1854" mass="211441">MSAAVILGGAGLCWRQFSQYGRPVTRPVNRHSVDPTSTTVVSKTEPTTSFESHYNSMPYSGKTFAHKRNRRHLPTRKPSTSTAPESGVIKKKLFDFSCAKERDDLSFANVLRNIADSLNGPMGKIGEEWQIIYNYNILKKGCPKASDKEYLLNTLHYIDLVTNKIVALFPNFSPLIILQNLIPPVLKSIADNVDGKPIDANLIIEINSQLLSLPLLFSSSLDLHGRNMLTKERDGIGKNIIPEKIELKRGDAYVSIYGGQHKMMRDTDGVCIYDMDIKSLQLSKKHISYIRNHKKWIVTKSTKVMQPEVENGEAELIKSIKLITYVRNEAKKSEKNGSSIDFITEIMAKAGLLKRDELDFIKNKITHSSYDFSYMRDLVEISEESQLLKVKEGQLVIFTDTKEGSINIQHLMLSTGNGLFAGINNDRISSEFNAGNNIITAEQLGKFSNKKLITREGKEFNLHAGFLKRSEIKFHNDYKEAALNLQGRNYQSDSAYAVASVLSMTGDLSSEFISILDESIKNKIPLRKFINSKKEWLSHEQLTKNVPVGGIIFLTNRPEGGYEKGTFALRVNEDEFFIPKLYHSKIITGGTSTIYKTSALKESIQELGLMASQAEFNVAGTRTQALLGRSSRFYAVDNVLYLRAHGLPMTVNYMSPAEIVSIINGLAINKSIDLKRISTIVLESCFGATGFPSTGKSISSLMGKKVIAYRGKYRTGNGAEETNRVIYTPTPLNHLEKMIADITERNIDFIRKLRGVYAYFEHTEVEPIPPTAYRIKRSDLYFNLLIMDMGRLVFGKKDKDNFIEDNPYYFKNSKKNPKHLFNNILIYKPKSSLEFFELCMHIIFTSPEASRHLDIYLSKKNTIRDDEDSSPFIHTTIPVEKDNMVSFLKKSISADLASLSQALGISEINKYLRAKKWSDFGFPGDIYWDDKKNRFFSLKYAGVPSNHCWYYPDDALDDDNWLEAGRNPGTLEQPKYWSEYGKSGSIYYEQGYGYLMLKKDGRPSDHDWYFPEIGEYSNSWEFITKRAGSFETPLMWSDNGISGSVYYYDENKSFYVLKNTGNPSDNKWHFPCAGMVNKNWIYAGKNKGTLDSPKKWNEYGKVGSIYYEAELGYLSLKTEGNPSDDNWYFPDNGQSNVQWRYVSGEVGSFSTPKLRNTEGTAGEVYYAVKEKSFYILRKDGKPTSHGWYYPAPGGDNENWFYAGQNSGTQKSPKKWNEYGKVGSVYYDKECGYVSLKFDGRPSDHSWFFPNNDEPNEYWNLVAYATGSFDSPKIQNDTGKPGDVYFSVEHEAFYILRKKARPYGQRWIFPPVGKDNENWLYGGKNSGTLNAPKIWSEYGKVGSVYYHKNYGYLILKTVGNPAENKWYFPKNGHSDDRWKFVSLKAGTFSAPKRQHAEGIAGEVYYSDVNQAFYILKKSGNPFNCSWKFPYDDDGNWIYAGENRGTPDAPKLWSEYGKIGSVYYDAKCGYLTLKNEGRPSDKNWLYPEAGESNEYWNFISREVGSFIAPKKENATGLAGEVYYSDNNELFYILKTSGNPLINGWYFPYGKADNQNWLYAGKNEGTIEYPKGWGEYGRIGSIYYMSDNGYFILQTEGHPADNKWYFPEKGKSNYHWRFICKDKGTFFAPKQKNVSGVAGDVYYSVENKDYYILKNPGRPPMNGWVFPFDDDENWIVAGKNKGTADSPKEWNEYGKVGSVYYDNNYGFLTLKTEGRPSVNKWAFPDPGQSNQYWNFVSFIAGSFTAPKYHSEKGMAGDVYYSHDQKCFFVFKNENTPSTHNHPFPLDGKSNESWIFAGKNNGTLESPKSWHEYGKPGLIYYKLGFGYLMLKTEGNPSENSWYFPVNVTSDDHWIYIKR</sequence>
<dbReference type="EMBL" id="CAHS01000001">
    <property type="protein sequence ID" value="CCG85374.1"/>
    <property type="molecule type" value="Genomic_DNA"/>
</dbReference>
<evidence type="ECO:0000313" key="3">
    <source>
        <dbReference type="Proteomes" id="UP000018217"/>
    </source>
</evidence>
<reference evidence="2 3" key="1">
    <citation type="journal article" date="2013" name="Syst. Appl. Microbiol.">
        <title>Phylogenetic position and virulence apparatus of the pear flower necrosis pathogen Erwinia piriflorinigrans CFBP 5888T as assessed by comparative genomics.</title>
        <authorList>
            <person name="Smits T.H."/>
            <person name="Rezzonico F."/>
            <person name="Lopez M.M."/>
            <person name="Blom J."/>
            <person name="Goesmann A."/>
            <person name="Frey J.E."/>
            <person name="Duffy B."/>
        </authorList>
    </citation>
    <scope>NUCLEOTIDE SEQUENCE [LARGE SCALE GENOMIC DNA]</scope>
    <source>
        <strain evidence="3">CFBP5888</strain>
    </source>
</reference>
<comment type="caution">
    <text evidence="2">The sequence shown here is derived from an EMBL/GenBank/DDBJ whole genome shotgun (WGS) entry which is preliminary data.</text>
</comment>